<dbReference type="KEGG" id="ocu:100340426"/>
<dbReference type="GeneTree" id="ENSGT00940000163241"/>
<reference evidence="3" key="2">
    <citation type="submission" date="2025-08" db="UniProtKB">
        <authorList>
            <consortium name="Ensembl"/>
        </authorList>
    </citation>
    <scope>IDENTIFICATION</scope>
    <source>
        <strain evidence="3">Thorbecke</strain>
    </source>
</reference>
<dbReference type="GeneID" id="138843034"/>
<dbReference type="PANTHER" id="PTHR12062">
    <property type="entry name" value="N-ACETYLGLUCOSAMINYLTRANSFERASE VI"/>
    <property type="match status" value="1"/>
</dbReference>
<dbReference type="PANTHER" id="PTHR12062:SF32">
    <property type="entry name" value="MGAT4 FAMILY, MEMBER F"/>
    <property type="match status" value="1"/>
</dbReference>
<feature type="domain" description="MGAT4 conserved region" evidence="2">
    <location>
        <begin position="48"/>
        <end position="308"/>
    </location>
</feature>
<accession>A0A5F9CXC6</accession>
<dbReference type="InParanoid" id="A0A5F9CXC6"/>
<dbReference type="PaxDb" id="9986-ENSOCUP00000014445"/>
<dbReference type="GO" id="GO:0006487">
    <property type="term" value="P:protein N-linked glycosylation"/>
    <property type="evidence" value="ECO:0007669"/>
    <property type="project" value="TreeGrafter"/>
</dbReference>
<feature type="signal peptide" evidence="1">
    <location>
        <begin position="1"/>
        <end position="19"/>
    </location>
</feature>
<evidence type="ECO:0000313" key="3">
    <source>
        <dbReference type="Ensembl" id="ENSOCUP00000037883.1"/>
    </source>
</evidence>
<dbReference type="OrthoDB" id="2016523at2759"/>
<dbReference type="InterPro" id="IPR006759">
    <property type="entry name" value="Glyco_transf_54"/>
</dbReference>
<feature type="chain" id="PRO_5023867846" description="MGAT4 conserved region domain-containing protein" evidence="1">
    <location>
        <begin position="20"/>
        <end position="461"/>
    </location>
</feature>
<dbReference type="GO" id="GO:0008375">
    <property type="term" value="F:acetylglucosaminyltransferase activity"/>
    <property type="evidence" value="ECO:0007669"/>
    <property type="project" value="TreeGrafter"/>
</dbReference>
<dbReference type="Bgee" id="ENSOCUG00000016812">
    <property type="expression patterns" value="Expressed in testis and 3 other cell types or tissues"/>
</dbReference>
<dbReference type="Ensembl" id="ENSOCUT00000041560.1">
    <property type="protein sequence ID" value="ENSOCUP00000037883.1"/>
    <property type="gene ID" value="ENSOCUG00000016812.3"/>
</dbReference>
<name>A0A5F9CXC6_RABIT</name>
<evidence type="ECO:0000256" key="1">
    <source>
        <dbReference type="SAM" id="SignalP"/>
    </source>
</evidence>
<evidence type="ECO:0000259" key="2">
    <source>
        <dbReference type="Pfam" id="PF04666"/>
    </source>
</evidence>
<keyword evidence="4" id="KW-1185">Reference proteome</keyword>
<dbReference type="Proteomes" id="UP000001811">
    <property type="component" value="Chromosome 16"/>
</dbReference>
<dbReference type="InterPro" id="IPR057279">
    <property type="entry name" value="MGAT4"/>
</dbReference>
<proteinExistence type="predicted"/>
<organism evidence="3 4">
    <name type="scientific">Oryctolagus cuniculus</name>
    <name type="common">Rabbit</name>
    <dbReference type="NCBI Taxonomy" id="9986"/>
    <lineage>
        <taxon>Eukaryota</taxon>
        <taxon>Metazoa</taxon>
        <taxon>Chordata</taxon>
        <taxon>Craniata</taxon>
        <taxon>Vertebrata</taxon>
        <taxon>Euteleostomi</taxon>
        <taxon>Mammalia</taxon>
        <taxon>Eutheria</taxon>
        <taxon>Euarchontoglires</taxon>
        <taxon>Glires</taxon>
        <taxon>Lagomorpha</taxon>
        <taxon>Leporidae</taxon>
        <taxon>Oryctolagus</taxon>
    </lineage>
</organism>
<reference evidence="3" key="3">
    <citation type="submission" date="2025-09" db="UniProtKB">
        <authorList>
            <consortium name="Ensembl"/>
        </authorList>
    </citation>
    <scope>IDENTIFICATION</scope>
    <source>
        <strain evidence="3">Thorbecke</strain>
    </source>
</reference>
<reference evidence="3 4" key="1">
    <citation type="journal article" date="2011" name="Nature">
        <title>A high-resolution map of human evolutionary constraint using 29 mammals.</title>
        <authorList>
            <person name="Lindblad-Toh K."/>
            <person name="Garber M."/>
            <person name="Zuk O."/>
            <person name="Lin M.F."/>
            <person name="Parker B.J."/>
            <person name="Washietl S."/>
            <person name="Kheradpour P."/>
            <person name="Ernst J."/>
            <person name="Jordan G."/>
            <person name="Mauceli E."/>
            <person name="Ward L.D."/>
            <person name="Lowe C.B."/>
            <person name="Holloway A.K."/>
            <person name="Clamp M."/>
            <person name="Gnerre S."/>
            <person name="Alfoldi J."/>
            <person name="Beal K."/>
            <person name="Chang J."/>
            <person name="Clawson H."/>
            <person name="Cuff J."/>
            <person name="Di Palma F."/>
            <person name="Fitzgerald S."/>
            <person name="Flicek P."/>
            <person name="Guttman M."/>
            <person name="Hubisz M.J."/>
            <person name="Jaffe D.B."/>
            <person name="Jungreis I."/>
            <person name="Kent W.J."/>
            <person name="Kostka D."/>
            <person name="Lara M."/>
            <person name="Martins A.L."/>
            <person name="Massingham T."/>
            <person name="Moltke I."/>
            <person name="Raney B.J."/>
            <person name="Rasmussen M.D."/>
            <person name="Robinson J."/>
            <person name="Stark A."/>
            <person name="Vilella A.J."/>
            <person name="Wen J."/>
            <person name="Xie X."/>
            <person name="Zody M.C."/>
            <person name="Baldwin J."/>
            <person name="Bloom T."/>
            <person name="Chin C.W."/>
            <person name="Heiman D."/>
            <person name="Nicol R."/>
            <person name="Nusbaum C."/>
            <person name="Young S."/>
            <person name="Wilkinson J."/>
            <person name="Worley K.C."/>
            <person name="Kovar C.L."/>
            <person name="Muzny D.M."/>
            <person name="Gibbs R.A."/>
            <person name="Cree A."/>
            <person name="Dihn H.H."/>
            <person name="Fowler G."/>
            <person name="Jhangiani S."/>
            <person name="Joshi V."/>
            <person name="Lee S."/>
            <person name="Lewis L.R."/>
            <person name="Nazareth L.V."/>
            <person name="Okwuonu G."/>
            <person name="Santibanez J."/>
            <person name="Warren W.C."/>
            <person name="Mardis E.R."/>
            <person name="Weinstock G.M."/>
            <person name="Wilson R.K."/>
            <person name="Delehaunty K."/>
            <person name="Dooling D."/>
            <person name="Fronik C."/>
            <person name="Fulton L."/>
            <person name="Fulton B."/>
            <person name="Graves T."/>
            <person name="Minx P."/>
            <person name="Sodergren E."/>
            <person name="Birney E."/>
            <person name="Margulies E.H."/>
            <person name="Herrero J."/>
            <person name="Green E.D."/>
            <person name="Haussler D."/>
            <person name="Siepel A."/>
            <person name="Goldman N."/>
            <person name="Pollard K.S."/>
            <person name="Pedersen J.S."/>
            <person name="Lander E.S."/>
            <person name="Kellis M."/>
        </authorList>
    </citation>
    <scope>NUCLEOTIDE SEQUENCE [LARGE SCALE GENOMIC DNA]</scope>
    <source>
        <strain evidence="3 4">Thorbecke inbred</strain>
    </source>
</reference>
<keyword evidence="1" id="KW-0732">Signal</keyword>
<sequence length="461" mass="51842">MHSCPRRYIFIAAFFIVLGFFLQEDEEDVSVHKNTVVRQMVREQFNSEVKNHLEAFKEMQKTSPGLQHASYKLLAGAPPQEKKLLTVGISSIEHPHGSHLLDTLHSLFQATSDPELAHIIVLVHLSESDPERLHRAAANISGPFAPHLESRRLLVVSGLLGDSPLPRPLPPSQSSPCEALRSRQREGHALLMNFASELSEYFLLLEDNTQCAPRFVSAIYWTLAAWRELRWVVLEFSSLGSGQVLRSSDLPRFTSFCLLFPEDAPTHLLLSKFRLLLAQTVPIRFGVSLFHHMGNRSQLEDACFPVEEDRVFGEADNPAAVVHTDMLSLVHIGPQYAYVLNEEYYFTLDPVEGNHLTVILDSPQRVNRVAVLTGTSEQGLYRLHQGQVLLGSEPIGDSGGCARYTLLGPLVGGNLDQRVFYEEGAVEQLTCIQLLVLESQESWLLIKQIKVWTEYEEEEES</sequence>
<dbReference type="EMBL" id="AAGW02025289">
    <property type="status" value="NOT_ANNOTATED_CDS"/>
    <property type="molecule type" value="Genomic_DNA"/>
</dbReference>
<protein>
    <recommendedName>
        <fullName evidence="2">MGAT4 conserved region domain-containing protein</fullName>
    </recommendedName>
</protein>
<dbReference type="Pfam" id="PF04666">
    <property type="entry name" value="MGAT4_cons"/>
    <property type="match status" value="1"/>
</dbReference>
<evidence type="ECO:0000313" key="4">
    <source>
        <dbReference type="Proteomes" id="UP000001811"/>
    </source>
</evidence>
<dbReference type="AlphaFoldDB" id="A0A5F9CXC6"/>